<sequence>MAPKETETCGRCAMSSVVDTTESDDGDRDPYGDARIEVPEDEMRRVAVPQILLGRVKGKLDEVATRLTYGR</sequence>
<evidence type="ECO:0000313" key="2">
    <source>
        <dbReference type="EMBL" id="QPV64305.1"/>
    </source>
</evidence>
<dbReference type="OrthoDB" id="165777at2157"/>
<protein>
    <submittedName>
        <fullName evidence="2">Uncharacterized protein</fullName>
    </submittedName>
</protein>
<dbReference type="Proteomes" id="UP000595001">
    <property type="component" value="Chromosome"/>
</dbReference>
<organism evidence="2 3">
    <name type="scientific">Halosimplex litoreum</name>
    <dbReference type="NCBI Taxonomy" id="1198301"/>
    <lineage>
        <taxon>Archaea</taxon>
        <taxon>Methanobacteriati</taxon>
        <taxon>Methanobacteriota</taxon>
        <taxon>Stenosarchaea group</taxon>
        <taxon>Halobacteria</taxon>
        <taxon>Halobacteriales</taxon>
        <taxon>Haloarculaceae</taxon>
        <taxon>Halosimplex</taxon>
    </lineage>
</organism>
<reference evidence="2 3" key="1">
    <citation type="submission" date="2020-12" db="EMBL/GenBank/DDBJ databases">
        <title>Halosimplex halophilum sp. nov. and Halosimplex salinum sp. nov., two new members of the genus Halosimplex.</title>
        <authorList>
            <person name="Cui H.L."/>
        </authorList>
    </citation>
    <scope>NUCLEOTIDE SEQUENCE [LARGE SCALE GENOMIC DNA]</scope>
    <source>
        <strain evidence="2 3">YGH94</strain>
    </source>
</reference>
<dbReference type="Pfam" id="PF26029">
    <property type="entry name" value="DUF8007"/>
    <property type="match status" value="1"/>
</dbReference>
<keyword evidence="3" id="KW-1185">Reference proteome</keyword>
<dbReference type="AlphaFoldDB" id="A0A7T3KWV4"/>
<feature type="region of interest" description="Disordered" evidence="1">
    <location>
        <begin position="1"/>
        <end position="34"/>
    </location>
</feature>
<evidence type="ECO:0000313" key="3">
    <source>
        <dbReference type="Proteomes" id="UP000595001"/>
    </source>
</evidence>
<accession>A0A7T3KWV4</accession>
<dbReference type="InterPro" id="IPR058320">
    <property type="entry name" value="DUF8007"/>
</dbReference>
<dbReference type="EMBL" id="CP065856">
    <property type="protein sequence ID" value="QPV64305.1"/>
    <property type="molecule type" value="Genomic_DNA"/>
</dbReference>
<gene>
    <name evidence="2" type="ORF">I7X12_06735</name>
</gene>
<proteinExistence type="predicted"/>
<dbReference type="KEGG" id="hlt:I7X12_06735"/>
<evidence type="ECO:0000256" key="1">
    <source>
        <dbReference type="SAM" id="MobiDB-lite"/>
    </source>
</evidence>
<name>A0A7T3KWV4_9EURY</name>